<keyword evidence="3 6" id="KW-1133">Transmembrane helix</keyword>
<keyword evidence="9" id="KW-1185">Reference proteome</keyword>
<sequence length="522" mass="56797">MLWSLLKILLFVVLVAALAFGAGLLMESEHGLSIAVGGWEFSFGPLQAVIVALILLVVVWLVLKLAGLLVAVIKFVLGDETAISRYFDRNRERRGFKALADGMLALASGDGRSAISKAAKAERLLNKPELTNLLTAQAAEMSGDRRKAEATYKALLTDDRTRFVGVRGLMKQKLADGDTDVALKLAEKAFALKPAHEEVQDTLLKLQAEKADWKGARKTLGAKLRHGALPRDVHRRRDAVLALSEARDILDDTGPIEARESAIEANRLSPDLIPAAVMAARSYIEQGKPRYATRVVKKTWEVQPHPDLATAFAEIKPEEDAQARLKRFKALTNLKPSHPETRMLLTELHIAAEDFPEARKALGDLAESDPTARSLTLMAAIERGQGADDVVVRGWLTKALTASRGPQWLCDSCGTAHGEWAPVCQNCASFDTLSWKTAPAGALSMPHSTEMLPLIVGALEDKSADEEIEEAIPVEEITEDAPVETPEALSEDVDVTPTDDPTRPGIIDAEPLTEEEQRTATN</sequence>
<proteinExistence type="predicted"/>
<dbReference type="InterPro" id="IPR011990">
    <property type="entry name" value="TPR-like_helical_dom_sf"/>
</dbReference>
<dbReference type="Pfam" id="PF07219">
    <property type="entry name" value="HemY_N"/>
    <property type="match status" value="1"/>
</dbReference>
<dbReference type="AlphaFoldDB" id="A0A058ZMX3"/>
<keyword evidence="2 6" id="KW-0812">Transmembrane</keyword>
<evidence type="ECO:0000256" key="6">
    <source>
        <dbReference type="SAM" id="Phobius"/>
    </source>
</evidence>
<evidence type="ECO:0000256" key="1">
    <source>
        <dbReference type="ARBA" id="ARBA00004370"/>
    </source>
</evidence>
<dbReference type="Proteomes" id="UP000024836">
    <property type="component" value="Unassembled WGS sequence"/>
</dbReference>
<dbReference type="Gene3D" id="1.25.40.10">
    <property type="entry name" value="Tetratricopeptide repeat domain"/>
    <property type="match status" value="1"/>
</dbReference>
<dbReference type="EMBL" id="AQQY01000003">
    <property type="protein sequence ID" value="KCV82575.1"/>
    <property type="molecule type" value="Genomic_DNA"/>
</dbReference>
<evidence type="ECO:0000256" key="4">
    <source>
        <dbReference type="ARBA" id="ARBA00023136"/>
    </source>
</evidence>
<dbReference type="STRING" id="1461693.ATO10_06521"/>
<feature type="domain" description="HemY N-terminal" evidence="7">
    <location>
        <begin position="32"/>
        <end position="143"/>
    </location>
</feature>
<evidence type="ECO:0000256" key="2">
    <source>
        <dbReference type="ARBA" id="ARBA00022692"/>
    </source>
</evidence>
<comment type="subcellular location">
    <subcellularLocation>
        <location evidence="1">Membrane</location>
    </subcellularLocation>
</comment>
<organism evidence="8 9">
    <name type="scientific">Actibacterium atlanticum</name>
    <dbReference type="NCBI Taxonomy" id="1461693"/>
    <lineage>
        <taxon>Bacteria</taxon>
        <taxon>Pseudomonadati</taxon>
        <taxon>Pseudomonadota</taxon>
        <taxon>Alphaproteobacteria</taxon>
        <taxon>Rhodobacterales</taxon>
        <taxon>Roseobacteraceae</taxon>
        <taxon>Actibacterium</taxon>
    </lineage>
</organism>
<evidence type="ECO:0000313" key="9">
    <source>
        <dbReference type="Proteomes" id="UP000024836"/>
    </source>
</evidence>
<gene>
    <name evidence="8" type="ORF">ATO10_06521</name>
</gene>
<name>A0A058ZMX3_9RHOB</name>
<dbReference type="InterPro" id="IPR010817">
    <property type="entry name" value="HemY_N"/>
</dbReference>
<feature type="region of interest" description="Disordered" evidence="5">
    <location>
        <begin position="477"/>
        <end position="522"/>
    </location>
</feature>
<evidence type="ECO:0000259" key="7">
    <source>
        <dbReference type="Pfam" id="PF07219"/>
    </source>
</evidence>
<evidence type="ECO:0000313" key="8">
    <source>
        <dbReference type="EMBL" id="KCV82575.1"/>
    </source>
</evidence>
<comment type="caution">
    <text evidence="8">The sequence shown here is derived from an EMBL/GenBank/DDBJ whole genome shotgun (WGS) entry which is preliminary data.</text>
</comment>
<dbReference type="OrthoDB" id="9798343at2"/>
<evidence type="ECO:0000256" key="3">
    <source>
        <dbReference type="ARBA" id="ARBA00022989"/>
    </source>
</evidence>
<evidence type="ECO:0000256" key="5">
    <source>
        <dbReference type="SAM" id="MobiDB-lite"/>
    </source>
</evidence>
<dbReference type="SUPFAM" id="SSF48452">
    <property type="entry name" value="TPR-like"/>
    <property type="match status" value="2"/>
</dbReference>
<dbReference type="PATRIC" id="fig|1461693.3.peg.1321"/>
<dbReference type="eggNOG" id="COG3898">
    <property type="taxonomic scope" value="Bacteria"/>
</dbReference>
<keyword evidence="4 6" id="KW-0472">Membrane</keyword>
<protein>
    <recommendedName>
        <fullName evidence="7">HemY N-terminal domain-containing protein</fullName>
    </recommendedName>
</protein>
<dbReference type="GO" id="GO:0016020">
    <property type="term" value="C:membrane"/>
    <property type="evidence" value="ECO:0007669"/>
    <property type="project" value="UniProtKB-SubCell"/>
</dbReference>
<dbReference type="RefSeq" id="WP_035249588.1">
    <property type="nucleotide sequence ID" value="NZ_AQQY01000003.1"/>
</dbReference>
<reference evidence="8 9" key="1">
    <citation type="submission" date="2013-04" db="EMBL/GenBank/DDBJ databases">
        <title>Shimia sp. 22II-S11-Z10 Genome Sequencing.</title>
        <authorList>
            <person name="Lai Q."/>
            <person name="Li G."/>
            <person name="Shao Z."/>
        </authorList>
    </citation>
    <scope>NUCLEOTIDE SEQUENCE [LARGE SCALE GENOMIC DNA]</scope>
    <source>
        <strain evidence="9">22II-S11-Z10</strain>
    </source>
</reference>
<dbReference type="InterPro" id="IPR016982">
    <property type="entry name" value="Mms48"/>
</dbReference>
<feature type="transmembrane region" description="Helical" evidence="6">
    <location>
        <begin position="45"/>
        <end position="77"/>
    </location>
</feature>
<accession>A0A058ZMX3</accession>
<dbReference type="Pfam" id="PF14559">
    <property type="entry name" value="TPR_19"/>
    <property type="match status" value="1"/>
</dbReference>
<dbReference type="PIRSF" id="PIRSF031802">
    <property type="entry name" value="UCP031802"/>
    <property type="match status" value="1"/>
</dbReference>